<dbReference type="InterPro" id="IPR016185">
    <property type="entry name" value="PreATP-grasp_dom_sf"/>
</dbReference>
<dbReference type="Pfam" id="PF08443">
    <property type="entry name" value="RimK"/>
    <property type="match status" value="1"/>
</dbReference>
<dbReference type="GO" id="GO:0043774">
    <property type="term" value="F:coenzyme F420-2 alpha-glutamyl ligase activity"/>
    <property type="evidence" value="ECO:0007669"/>
    <property type="project" value="TreeGrafter"/>
</dbReference>
<dbReference type="GO" id="GO:0009085">
    <property type="term" value="P:lysine biosynthetic process"/>
    <property type="evidence" value="ECO:0007669"/>
    <property type="project" value="InterPro"/>
</dbReference>
<protein>
    <submittedName>
        <fullName evidence="12">Lysine biosynthesis protein LysX</fullName>
    </submittedName>
</protein>
<evidence type="ECO:0000256" key="2">
    <source>
        <dbReference type="ARBA" id="ARBA00006239"/>
    </source>
</evidence>
<evidence type="ECO:0000256" key="10">
    <source>
        <dbReference type="PROSITE-ProRule" id="PRU00409"/>
    </source>
</evidence>
<evidence type="ECO:0000256" key="6">
    <source>
        <dbReference type="ARBA" id="ARBA00022741"/>
    </source>
</evidence>
<evidence type="ECO:0000256" key="4">
    <source>
        <dbReference type="ARBA" id="ARBA00022605"/>
    </source>
</evidence>
<dbReference type="Gene3D" id="3.30.1490.20">
    <property type="entry name" value="ATP-grasp fold, A domain"/>
    <property type="match status" value="1"/>
</dbReference>
<dbReference type="Proteomes" id="UP000452321">
    <property type="component" value="Unassembled WGS sequence"/>
</dbReference>
<dbReference type="InterPro" id="IPR013651">
    <property type="entry name" value="ATP-grasp_RimK-type"/>
</dbReference>
<dbReference type="InterPro" id="IPR004666">
    <property type="entry name" value="Rp_bS6_RimK/Lys_biosynth_LsyX"/>
</dbReference>
<proteinExistence type="inferred from homology"/>
<keyword evidence="3" id="KW-0436">Ligase</keyword>
<keyword evidence="4" id="KW-0028">Amino-acid biosynthesis</keyword>
<dbReference type="PANTHER" id="PTHR21621">
    <property type="entry name" value="RIBOSOMAL PROTEIN S6 MODIFICATION PROTEIN"/>
    <property type="match status" value="1"/>
</dbReference>
<keyword evidence="7 10" id="KW-0067">ATP-binding</keyword>
<dbReference type="FunFam" id="3.30.1490.20:FF:000025">
    <property type="entry name" value="Alpha-aminoadipate--LysW ligase LysX protein"/>
    <property type="match status" value="1"/>
</dbReference>
<comment type="cofactor">
    <cofactor evidence="1">
        <name>Mg(2+)</name>
        <dbReference type="ChEBI" id="CHEBI:18420"/>
    </cofactor>
</comment>
<dbReference type="InterPro" id="IPR011870">
    <property type="entry name" value="LysX_arch"/>
</dbReference>
<evidence type="ECO:0000256" key="1">
    <source>
        <dbReference type="ARBA" id="ARBA00001946"/>
    </source>
</evidence>
<dbReference type="SUPFAM" id="SSF56059">
    <property type="entry name" value="Glutathione synthetase ATP-binding domain-like"/>
    <property type="match status" value="1"/>
</dbReference>
<dbReference type="NCBIfam" id="TIGR02144">
    <property type="entry name" value="LysX_arch"/>
    <property type="match status" value="1"/>
</dbReference>
<dbReference type="InterPro" id="IPR054562">
    <property type="entry name" value="LysX/ArgX_preATP_grasp"/>
</dbReference>
<dbReference type="NCBIfam" id="TIGR00768">
    <property type="entry name" value="rimK_fam"/>
    <property type="match status" value="1"/>
</dbReference>
<comment type="similarity">
    <text evidence="2">Belongs to the RimK family. LysX subfamily.</text>
</comment>
<evidence type="ECO:0000256" key="8">
    <source>
        <dbReference type="ARBA" id="ARBA00022842"/>
    </source>
</evidence>
<evidence type="ECO:0000256" key="9">
    <source>
        <dbReference type="ARBA" id="ARBA00029440"/>
    </source>
</evidence>
<evidence type="ECO:0000256" key="7">
    <source>
        <dbReference type="ARBA" id="ARBA00022840"/>
    </source>
</evidence>
<evidence type="ECO:0000313" key="13">
    <source>
        <dbReference type="Proteomes" id="UP000452321"/>
    </source>
</evidence>
<keyword evidence="8" id="KW-0460">Magnesium</keyword>
<dbReference type="GO" id="GO:0005524">
    <property type="term" value="F:ATP binding"/>
    <property type="evidence" value="ECO:0007669"/>
    <property type="project" value="UniProtKB-UniRule"/>
</dbReference>
<keyword evidence="5" id="KW-0479">Metal-binding</keyword>
<keyword evidence="6 10" id="KW-0547">Nucleotide-binding</keyword>
<evidence type="ECO:0000256" key="5">
    <source>
        <dbReference type="ARBA" id="ARBA00022723"/>
    </source>
</evidence>
<dbReference type="Pfam" id="PF22626">
    <property type="entry name" value="LysX_preATP_grasp"/>
    <property type="match status" value="1"/>
</dbReference>
<dbReference type="GO" id="GO:0005737">
    <property type="term" value="C:cytoplasm"/>
    <property type="evidence" value="ECO:0007669"/>
    <property type="project" value="TreeGrafter"/>
</dbReference>
<dbReference type="PROSITE" id="PS50975">
    <property type="entry name" value="ATP_GRASP"/>
    <property type="match status" value="1"/>
</dbReference>
<gene>
    <name evidence="12" type="primary">lysX</name>
    <name evidence="12" type="ORF">GLW30_07125</name>
</gene>
<accession>A0A6B1IJQ7</accession>
<evidence type="ECO:0000313" key="12">
    <source>
        <dbReference type="EMBL" id="MYL67500.1"/>
    </source>
</evidence>
<reference evidence="12 13" key="1">
    <citation type="submission" date="2019-11" db="EMBL/GenBank/DDBJ databases">
        <title>Genome sequences of 17 halophilic strains isolated from different environments.</title>
        <authorList>
            <person name="Furrow R.E."/>
        </authorList>
    </citation>
    <scope>NUCLEOTIDE SEQUENCE [LARGE SCALE GENOMIC DNA]</scope>
    <source>
        <strain evidence="12 13">22502_06_Cabo</strain>
    </source>
</reference>
<dbReference type="InterPro" id="IPR013815">
    <property type="entry name" value="ATP_grasp_subdomain_1"/>
</dbReference>
<evidence type="ECO:0000259" key="11">
    <source>
        <dbReference type="PROSITE" id="PS50975"/>
    </source>
</evidence>
<comment type="pathway">
    <text evidence="9">Amino-acid biosynthesis.</text>
</comment>
<dbReference type="RefSeq" id="WP_321168598.1">
    <property type="nucleotide sequence ID" value="NZ_WMFC01000007.1"/>
</dbReference>
<organism evidence="12 13">
    <name type="scientific">Halorubrum distributum</name>
    <dbReference type="NCBI Taxonomy" id="29283"/>
    <lineage>
        <taxon>Archaea</taxon>
        <taxon>Methanobacteriati</taxon>
        <taxon>Methanobacteriota</taxon>
        <taxon>Stenosarchaea group</taxon>
        <taxon>Halobacteria</taxon>
        <taxon>Halobacteriales</taxon>
        <taxon>Haloferacaceae</taxon>
        <taxon>Halorubrum</taxon>
        <taxon>Halorubrum distributum group</taxon>
    </lineage>
</organism>
<dbReference type="Gene3D" id="3.40.50.20">
    <property type="match status" value="1"/>
</dbReference>
<comment type="caution">
    <text evidence="12">The sequence shown here is derived from an EMBL/GenBank/DDBJ whole genome shotgun (WGS) entry which is preliminary data.</text>
</comment>
<evidence type="ECO:0000256" key="3">
    <source>
        <dbReference type="ARBA" id="ARBA00022598"/>
    </source>
</evidence>
<dbReference type="SUPFAM" id="SSF52440">
    <property type="entry name" value="PreATP-grasp domain"/>
    <property type="match status" value="1"/>
</dbReference>
<dbReference type="EMBL" id="WMFC01000007">
    <property type="protein sequence ID" value="MYL67500.1"/>
    <property type="molecule type" value="Genomic_DNA"/>
</dbReference>
<dbReference type="AlphaFoldDB" id="A0A6B1IJQ7"/>
<sequence>MRVGILYSRIRKDEKLLLNELRERGHEVEKIDVRKERFGLESTTAAVDDLDIVVDRCLSTSRSLYATRFLDSYGVPVVNAPETGDVCADKAKNSLALAEADIPTPATEVAFTTDAALEAIESFGYPCVLKPVTGSWGRLMAKIDSRNAAEAILEHKETLGHYEHKVFYVQEFVDKPGRDVRVLAVDGEPIAAMTRSSDHWLTNAAKGGETEAFDLDERATELVEKASDAVGGGMLGVDLMEVGVGADADAAEGAADDYTVHEVNHTVEFKALDAATDVDVPARVVDWLEAKAAALADGGDENETEEANA</sequence>
<dbReference type="PANTHER" id="PTHR21621:SF2">
    <property type="entry name" value="COENZYME GAMMA-F420-2:ALPHA-L-GLUTAMATE LIGASE"/>
    <property type="match status" value="1"/>
</dbReference>
<dbReference type="GO" id="GO:0046872">
    <property type="term" value="F:metal ion binding"/>
    <property type="evidence" value="ECO:0007669"/>
    <property type="project" value="UniProtKB-KW"/>
</dbReference>
<feature type="domain" description="ATP-grasp" evidence="11">
    <location>
        <begin position="94"/>
        <end position="289"/>
    </location>
</feature>
<name>A0A6B1IJQ7_9EURY</name>
<dbReference type="InterPro" id="IPR011761">
    <property type="entry name" value="ATP-grasp"/>
</dbReference>
<dbReference type="Gene3D" id="3.30.470.20">
    <property type="entry name" value="ATP-grasp fold, B domain"/>
    <property type="match status" value="1"/>
</dbReference>